<name>A0ABS7AIA2_9PROT</name>
<gene>
    <name evidence="1" type="ORF">KPL78_29680</name>
</gene>
<keyword evidence="2" id="KW-1185">Reference proteome</keyword>
<dbReference type="Proteomes" id="UP001196565">
    <property type="component" value="Unassembled WGS sequence"/>
</dbReference>
<reference evidence="1 2" key="1">
    <citation type="submission" date="2021-07" db="EMBL/GenBank/DDBJ databases">
        <authorList>
            <person name="So Y."/>
        </authorList>
    </citation>
    <scope>NUCLEOTIDE SEQUENCE [LARGE SCALE GENOMIC DNA]</scope>
    <source>
        <strain evidence="1 2">HJA6</strain>
    </source>
</reference>
<accession>A0ABS7AIA2</accession>
<protein>
    <submittedName>
        <fullName evidence="1">Uncharacterized protein</fullName>
    </submittedName>
</protein>
<sequence length="173" mass="19514">MVAYSFQKRFVPHILAGLEPGPWLPGMKRHTLRTPRDGRSRHARPEQMLQLYTAQRTKYCRLLGRPVCRAAFHVQLLWDCGELSIRRAPGAAAPRSYVAQLAPIVRRLLDEPAGKHFVGDDMDEFARTDGFADRADMARFFEVPEDEGETQWLPRVLIAWAPGHPVDVSGGGL</sequence>
<dbReference type="EMBL" id="JAHYBZ010000020">
    <property type="protein sequence ID" value="MBW6402054.1"/>
    <property type="molecule type" value="Genomic_DNA"/>
</dbReference>
<evidence type="ECO:0000313" key="2">
    <source>
        <dbReference type="Proteomes" id="UP001196565"/>
    </source>
</evidence>
<evidence type="ECO:0000313" key="1">
    <source>
        <dbReference type="EMBL" id="MBW6402054.1"/>
    </source>
</evidence>
<comment type="caution">
    <text evidence="1">The sequence shown here is derived from an EMBL/GenBank/DDBJ whole genome shotgun (WGS) entry which is preliminary data.</text>
</comment>
<organism evidence="1 2">
    <name type="scientific">Roseomonas alba</name>
    <dbReference type="NCBI Taxonomy" id="2846776"/>
    <lineage>
        <taxon>Bacteria</taxon>
        <taxon>Pseudomonadati</taxon>
        <taxon>Pseudomonadota</taxon>
        <taxon>Alphaproteobacteria</taxon>
        <taxon>Acetobacterales</taxon>
        <taxon>Roseomonadaceae</taxon>
        <taxon>Roseomonas</taxon>
    </lineage>
</organism>
<dbReference type="RefSeq" id="WP_219766920.1">
    <property type="nucleotide sequence ID" value="NZ_JAHYBZ010000020.1"/>
</dbReference>
<proteinExistence type="predicted"/>